<evidence type="ECO:0000256" key="6">
    <source>
        <dbReference type="SAM" id="SignalP"/>
    </source>
</evidence>
<proteinExistence type="inferred from homology"/>
<dbReference type="PANTHER" id="PTHR11610">
    <property type="entry name" value="LIPASE"/>
    <property type="match status" value="1"/>
</dbReference>
<evidence type="ECO:0000256" key="3">
    <source>
        <dbReference type="ARBA" id="ARBA00022525"/>
    </source>
</evidence>
<dbReference type="GO" id="GO:0005615">
    <property type="term" value="C:extracellular space"/>
    <property type="evidence" value="ECO:0007669"/>
    <property type="project" value="TreeGrafter"/>
</dbReference>
<evidence type="ECO:0000256" key="1">
    <source>
        <dbReference type="ARBA" id="ARBA00004613"/>
    </source>
</evidence>
<dbReference type="InterPro" id="IPR000734">
    <property type="entry name" value="TAG_lipase"/>
</dbReference>
<dbReference type="InterPro" id="IPR013818">
    <property type="entry name" value="Lipase"/>
</dbReference>
<dbReference type="InterPro" id="IPR029058">
    <property type="entry name" value="AB_hydrolase_fold"/>
</dbReference>
<feature type="chain" id="PRO_5013567105" evidence="6">
    <location>
        <begin position="26"/>
        <end position="271"/>
    </location>
</feature>
<dbReference type="Pfam" id="PF00151">
    <property type="entry name" value="Lipase"/>
    <property type="match status" value="1"/>
</dbReference>
<comment type="subcellular location">
    <subcellularLocation>
        <location evidence="1">Secreted</location>
    </subcellularLocation>
</comment>
<dbReference type="AlphaFoldDB" id="A0A2G8K9U1"/>
<protein>
    <submittedName>
        <fullName evidence="8">Putative pancreatic triacylglycerol lipase</fullName>
    </submittedName>
</protein>
<keyword evidence="3" id="KW-0964">Secreted</keyword>
<keyword evidence="4" id="KW-1015">Disulfide bond</keyword>
<keyword evidence="6" id="KW-0732">Signal</keyword>
<dbReference type="STRING" id="307972.A0A2G8K9U1"/>
<dbReference type="GO" id="GO:0016042">
    <property type="term" value="P:lipid catabolic process"/>
    <property type="evidence" value="ECO:0007669"/>
    <property type="project" value="TreeGrafter"/>
</dbReference>
<evidence type="ECO:0000259" key="7">
    <source>
        <dbReference type="Pfam" id="PF00151"/>
    </source>
</evidence>
<organism evidence="8 9">
    <name type="scientific">Stichopus japonicus</name>
    <name type="common">Sea cucumber</name>
    <dbReference type="NCBI Taxonomy" id="307972"/>
    <lineage>
        <taxon>Eukaryota</taxon>
        <taxon>Metazoa</taxon>
        <taxon>Echinodermata</taxon>
        <taxon>Eleutherozoa</taxon>
        <taxon>Echinozoa</taxon>
        <taxon>Holothuroidea</taxon>
        <taxon>Aspidochirotacea</taxon>
        <taxon>Aspidochirotida</taxon>
        <taxon>Stichopodidae</taxon>
        <taxon>Apostichopus</taxon>
    </lineage>
</organism>
<dbReference type="PRINTS" id="PR00821">
    <property type="entry name" value="TAGLIPASE"/>
</dbReference>
<dbReference type="Gene3D" id="3.40.50.1820">
    <property type="entry name" value="alpha/beta hydrolase"/>
    <property type="match status" value="1"/>
</dbReference>
<dbReference type="InterPro" id="IPR002331">
    <property type="entry name" value="Lipase_panc"/>
</dbReference>
<reference evidence="8 9" key="1">
    <citation type="journal article" date="2017" name="PLoS Biol.">
        <title>The sea cucumber genome provides insights into morphological evolution and visceral regeneration.</title>
        <authorList>
            <person name="Zhang X."/>
            <person name="Sun L."/>
            <person name="Yuan J."/>
            <person name="Sun Y."/>
            <person name="Gao Y."/>
            <person name="Zhang L."/>
            <person name="Li S."/>
            <person name="Dai H."/>
            <person name="Hamel J.F."/>
            <person name="Liu C."/>
            <person name="Yu Y."/>
            <person name="Liu S."/>
            <person name="Lin W."/>
            <person name="Guo K."/>
            <person name="Jin S."/>
            <person name="Xu P."/>
            <person name="Storey K.B."/>
            <person name="Huan P."/>
            <person name="Zhang T."/>
            <person name="Zhou Y."/>
            <person name="Zhang J."/>
            <person name="Lin C."/>
            <person name="Li X."/>
            <person name="Xing L."/>
            <person name="Huo D."/>
            <person name="Sun M."/>
            <person name="Wang L."/>
            <person name="Mercier A."/>
            <person name="Li F."/>
            <person name="Yang H."/>
            <person name="Xiang J."/>
        </authorList>
    </citation>
    <scope>NUCLEOTIDE SEQUENCE [LARGE SCALE GENOMIC DNA]</scope>
    <source>
        <strain evidence="8">Shaxun</strain>
        <tissue evidence="8">Muscle</tissue>
    </source>
</reference>
<dbReference type="OrthoDB" id="199913at2759"/>
<feature type="domain" description="Lipase" evidence="7">
    <location>
        <begin position="27"/>
        <end position="239"/>
    </location>
</feature>
<evidence type="ECO:0000313" key="8">
    <source>
        <dbReference type="EMBL" id="PIK44729.1"/>
    </source>
</evidence>
<feature type="signal peptide" evidence="6">
    <location>
        <begin position="1"/>
        <end position="25"/>
    </location>
</feature>
<comment type="similarity">
    <text evidence="2 5">Belongs to the AB hydrolase superfamily. Lipase family.</text>
</comment>
<sequence>MTSYTDETAKMIGLLLSIFLLGAAAEKVCYPDLGCFNNLPPFLDIPDRPVSPLPDSREDVGTEFVLNTPSNGFDFEYDIISNLVPDSLANSNFDPNLETKILVHGYGESGYSSWIETMGRAFLSVGNYNIIRVDWFPGAFELYHKATSNARLVGAEISLLMDNIKALYPNTVAASALNYHIVGYSLGAHVAGYAGERQAGLARITGLDPSKPYFENTATQVRLDPTDATFVDVYHTDVSLCYSEVMACTKQWVTLTSILTLEQINRGATLQ</sequence>
<dbReference type="GO" id="GO:0004806">
    <property type="term" value="F:triacylglycerol lipase activity"/>
    <property type="evidence" value="ECO:0007669"/>
    <property type="project" value="InterPro"/>
</dbReference>
<dbReference type="SUPFAM" id="SSF53474">
    <property type="entry name" value="alpha/beta-Hydrolases"/>
    <property type="match status" value="1"/>
</dbReference>
<dbReference type="PANTHER" id="PTHR11610:SF173">
    <property type="entry name" value="LIPASE DOMAIN-CONTAINING PROTEIN-RELATED"/>
    <property type="match status" value="1"/>
</dbReference>
<dbReference type="PRINTS" id="PR00823">
    <property type="entry name" value="PANCLIPASE"/>
</dbReference>
<accession>A0A2G8K9U1</accession>
<dbReference type="EMBL" id="MRZV01000758">
    <property type="protein sequence ID" value="PIK44729.1"/>
    <property type="molecule type" value="Genomic_DNA"/>
</dbReference>
<evidence type="ECO:0000256" key="2">
    <source>
        <dbReference type="ARBA" id="ARBA00010701"/>
    </source>
</evidence>
<evidence type="ECO:0000256" key="5">
    <source>
        <dbReference type="RuleBase" id="RU004262"/>
    </source>
</evidence>
<dbReference type="Proteomes" id="UP000230750">
    <property type="component" value="Unassembled WGS sequence"/>
</dbReference>
<keyword evidence="9" id="KW-1185">Reference proteome</keyword>
<evidence type="ECO:0000313" key="9">
    <source>
        <dbReference type="Proteomes" id="UP000230750"/>
    </source>
</evidence>
<evidence type="ECO:0000256" key="4">
    <source>
        <dbReference type="ARBA" id="ARBA00023157"/>
    </source>
</evidence>
<comment type="caution">
    <text evidence="8">The sequence shown here is derived from an EMBL/GenBank/DDBJ whole genome shotgun (WGS) entry which is preliminary data.</text>
</comment>
<gene>
    <name evidence="8" type="ORF">BSL78_18401</name>
</gene>
<name>A0A2G8K9U1_STIJA</name>